<comment type="caution">
    <text evidence="2">The sequence shown here is derived from an EMBL/GenBank/DDBJ whole genome shotgun (WGS) entry which is preliminary data.</text>
</comment>
<reference evidence="3" key="1">
    <citation type="journal article" date="2014" name="Genome Announc.">
        <title>Draft genome sequence of Colletotrichum sublineola, a destructive pathogen of cultivated sorghum.</title>
        <authorList>
            <person name="Baroncelli R."/>
            <person name="Sanz-Martin J.M."/>
            <person name="Rech G.E."/>
            <person name="Sukno S.A."/>
            <person name="Thon M.R."/>
        </authorList>
    </citation>
    <scope>NUCLEOTIDE SEQUENCE [LARGE SCALE GENOMIC DNA]</scope>
    <source>
        <strain evidence="3">TX430BB</strain>
    </source>
</reference>
<feature type="region of interest" description="Disordered" evidence="1">
    <location>
        <begin position="67"/>
        <end position="92"/>
    </location>
</feature>
<evidence type="ECO:0000256" key="1">
    <source>
        <dbReference type="SAM" id="MobiDB-lite"/>
    </source>
</evidence>
<protein>
    <submittedName>
        <fullName evidence="2">Uncharacterized protein</fullName>
    </submittedName>
</protein>
<evidence type="ECO:0000313" key="3">
    <source>
        <dbReference type="Proteomes" id="UP000027238"/>
    </source>
</evidence>
<feature type="region of interest" description="Disordered" evidence="1">
    <location>
        <begin position="24"/>
        <end position="55"/>
    </location>
</feature>
<accession>A0A066X8A9</accession>
<proteinExistence type="predicted"/>
<dbReference type="AlphaFoldDB" id="A0A066X8A9"/>
<feature type="compositionally biased region" description="Basic residues" evidence="1">
    <location>
        <begin position="80"/>
        <end position="92"/>
    </location>
</feature>
<name>A0A066X8A9_COLSU</name>
<dbReference type="EMBL" id="JMSE01001179">
    <property type="protein sequence ID" value="KDN63919.1"/>
    <property type="molecule type" value="Genomic_DNA"/>
</dbReference>
<dbReference type="Proteomes" id="UP000027238">
    <property type="component" value="Unassembled WGS sequence"/>
</dbReference>
<sequence length="92" mass="9397">MPDQKTEAGFTSARPAGITHDSLKVGAGAGAGTGAFPWQTGSAGIKKPPSQSRIPAVTASFTAPPRACVASSDKPASVTQKRKKKNRFGCPD</sequence>
<keyword evidence="3" id="KW-1185">Reference proteome</keyword>
<evidence type="ECO:0000313" key="2">
    <source>
        <dbReference type="EMBL" id="KDN63919.1"/>
    </source>
</evidence>
<organism evidence="2 3">
    <name type="scientific">Colletotrichum sublineola</name>
    <name type="common">Sorghum anthracnose fungus</name>
    <dbReference type="NCBI Taxonomy" id="1173701"/>
    <lineage>
        <taxon>Eukaryota</taxon>
        <taxon>Fungi</taxon>
        <taxon>Dikarya</taxon>
        <taxon>Ascomycota</taxon>
        <taxon>Pezizomycotina</taxon>
        <taxon>Sordariomycetes</taxon>
        <taxon>Hypocreomycetidae</taxon>
        <taxon>Glomerellales</taxon>
        <taxon>Glomerellaceae</taxon>
        <taxon>Colletotrichum</taxon>
        <taxon>Colletotrichum graminicola species complex</taxon>
    </lineage>
</organism>
<dbReference type="HOGENOM" id="CLU_2413163_0_0_1"/>
<gene>
    <name evidence="2" type="ORF">CSUB01_08727</name>
</gene>